<dbReference type="EMBL" id="FTOT01000002">
    <property type="protein sequence ID" value="SIS83102.1"/>
    <property type="molecule type" value="Genomic_DNA"/>
</dbReference>
<gene>
    <name evidence="1" type="ORF">SAMN05421774_102544</name>
</gene>
<evidence type="ECO:0000313" key="2">
    <source>
        <dbReference type="Proteomes" id="UP000186141"/>
    </source>
</evidence>
<sequence>MSLGDISARLAAHRLAVFGGFHPGPDDGAPPGTRTLLLIGPDEPGFWPRFTADPEWQDGRPDPMDRWSRRVIGRIACDLAAKAVFPFGGPPFAPFYRWALASGRAWASPVHLLVHDRAGLMVSYRGALALKRHLDLPPPPPCPCDGCPRPCLSACPATALTGAGYDVPACRTWLAASGTDCLAAGCQVRRACPVAQSYGRVESQSAYHMSMFHK</sequence>
<dbReference type="STRING" id="1086013.SAMN05421774_102544"/>
<accession>A0A1N7MAN1</accession>
<dbReference type="OrthoDB" id="8279740at2"/>
<keyword evidence="2" id="KW-1185">Reference proteome</keyword>
<proteinExistence type="predicted"/>
<name>A0A1N7MAN1_9RHOB</name>
<dbReference type="RefSeq" id="WP_076529715.1">
    <property type="nucleotide sequence ID" value="NZ_BMEH01000002.1"/>
</dbReference>
<dbReference type="Proteomes" id="UP000186141">
    <property type="component" value="Unassembled WGS sequence"/>
</dbReference>
<reference evidence="1 2" key="1">
    <citation type="submission" date="2017-01" db="EMBL/GenBank/DDBJ databases">
        <authorList>
            <person name="Mah S.A."/>
            <person name="Swanson W.J."/>
            <person name="Moy G.W."/>
            <person name="Vacquier V.D."/>
        </authorList>
    </citation>
    <scope>NUCLEOTIDE SEQUENCE [LARGE SCALE GENOMIC DNA]</scope>
    <source>
        <strain evidence="1 2">DSM 26375</strain>
    </source>
</reference>
<protein>
    <recommendedName>
        <fullName evidence="3">4Fe-4S ferredoxin-type domain-containing protein</fullName>
    </recommendedName>
</protein>
<dbReference type="AlphaFoldDB" id="A0A1N7MAN1"/>
<organism evidence="1 2">
    <name type="scientific">Gemmobacter megaterium</name>
    <dbReference type="NCBI Taxonomy" id="1086013"/>
    <lineage>
        <taxon>Bacteria</taxon>
        <taxon>Pseudomonadati</taxon>
        <taxon>Pseudomonadota</taxon>
        <taxon>Alphaproteobacteria</taxon>
        <taxon>Rhodobacterales</taxon>
        <taxon>Paracoccaceae</taxon>
        <taxon>Gemmobacter</taxon>
    </lineage>
</organism>
<evidence type="ECO:0000313" key="1">
    <source>
        <dbReference type="EMBL" id="SIS83102.1"/>
    </source>
</evidence>
<evidence type="ECO:0008006" key="3">
    <source>
        <dbReference type="Google" id="ProtNLM"/>
    </source>
</evidence>